<name>A0A2S6GI34_9PSEU</name>
<comment type="caution">
    <text evidence="2">The sequence shown here is derived from an EMBL/GenBank/DDBJ whole genome shotgun (WGS) entry which is preliminary data.</text>
</comment>
<feature type="signal peptide" evidence="1">
    <location>
        <begin position="1"/>
        <end position="27"/>
    </location>
</feature>
<keyword evidence="1" id="KW-0732">Signal</keyword>
<protein>
    <recommendedName>
        <fullName evidence="4">Secreted protein</fullName>
    </recommendedName>
</protein>
<dbReference type="Proteomes" id="UP000239203">
    <property type="component" value="Unassembled WGS sequence"/>
</dbReference>
<feature type="chain" id="PRO_5038357863" description="Secreted protein" evidence="1">
    <location>
        <begin position="28"/>
        <end position="111"/>
    </location>
</feature>
<evidence type="ECO:0000256" key="1">
    <source>
        <dbReference type="SAM" id="SignalP"/>
    </source>
</evidence>
<evidence type="ECO:0000313" key="2">
    <source>
        <dbReference type="EMBL" id="PPK64821.1"/>
    </source>
</evidence>
<proteinExistence type="predicted"/>
<sequence length="111" mass="11599">MNVLRRLTTATALAAALTCAATSTAVAAAPADITCGNHATRDADNHYSYFGNCADHPVNIHVFSYYIPPGSTLPVSQDKGYRCVPANTDQLLGSYPNSVNAFYAGGETGPC</sequence>
<keyword evidence="3" id="KW-1185">Reference proteome</keyword>
<evidence type="ECO:0000313" key="3">
    <source>
        <dbReference type="Proteomes" id="UP000239203"/>
    </source>
</evidence>
<dbReference type="RefSeq" id="WP_104481592.1">
    <property type="nucleotide sequence ID" value="NZ_CP154825.1"/>
</dbReference>
<dbReference type="AlphaFoldDB" id="A0A2S6GI34"/>
<gene>
    <name evidence="2" type="ORF">CLV40_11760</name>
</gene>
<evidence type="ECO:0008006" key="4">
    <source>
        <dbReference type="Google" id="ProtNLM"/>
    </source>
</evidence>
<organism evidence="2 3">
    <name type="scientific">Actinokineospora auranticolor</name>
    <dbReference type="NCBI Taxonomy" id="155976"/>
    <lineage>
        <taxon>Bacteria</taxon>
        <taxon>Bacillati</taxon>
        <taxon>Actinomycetota</taxon>
        <taxon>Actinomycetes</taxon>
        <taxon>Pseudonocardiales</taxon>
        <taxon>Pseudonocardiaceae</taxon>
        <taxon>Actinokineospora</taxon>
    </lineage>
</organism>
<accession>A0A2S6GI34</accession>
<dbReference type="EMBL" id="PTIX01000017">
    <property type="protein sequence ID" value="PPK64821.1"/>
    <property type="molecule type" value="Genomic_DNA"/>
</dbReference>
<reference evidence="2 3" key="1">
    <citation type="submission" date="2018-02" db="EMBL/GenBank/DDBJ databases">
        <title>Genomic Encyclopedia of Archaeal and Bacterial Type Strains, Phase II (KMG-II): from individual species to whole genera.</title>
        <authorList>
            <person name="Goeker M."/>
        </authorList>
    </citation>
    <scope>NUCLEOTIDE SEQUENCE [LARGE SCALE GENOMIC DNA]</scope>
    <source>
        <strain evidence="2 3">YU 961-1</strain>
    </source>
</reference>